<feature type="compositionally biased region" description="Pro residues" evidence="1">
    <location>
        <begin position="1633"/>
        <end position="1659"/>
    </location>
</feature>
<name>A0A024WFW7_PLAFA</name>
<dbReference type="OrthoDB" id="378876at2759"/>
<reference evidence="9 10" key="2">
    <citation type="submission" date="2013-02" db="EMBL/GenBank/DDBJ databases">
        <title>The Genome Sequence of Plasmodium falciparum MaliPS096_E11.</title>
        <authorList>
            <consortium name="The Broad Institute Genome Sequencing Platform"/>
            <consortium name="The Broad Institute Genome Sequencing Center for Infectious Disease"/>
            <person name="Neafsey D."/>
            <person name="Cheeseman I."/>
            <person name="Volkman S."/>
            <person name="Adams J."/>
            <person name="Walker B."/>
            <person name="Young S.K."/>
            <person name="Zeng Q."/>
            <person name="Gargeya S."/>
            <person name="Fitzgerald M."/>
            <person name="Haas B."/>
            <person name="Abouelleil A."/>
            <person name="Alvarado L."/>
            <person name="Arachchi H.M."/>
            <person name="Berlin A.M."/>
            <person name="Chapman S.B."/>
            <person name="Dewar J."/>
            <person name="Goldberg J."/>
            <person name="Griggs A."/>
            <person name="Gujja S."/>
            <person name="Hansen M."/>
            <person name="Howarth C."/>
            <person name="Imamovic A."/>
            <person name="Larimer J."/>
            <person name="McCowan C."/>
            <person name="Murphy C."/>
            <person name="Neiman D."/>
            <person name="Pearson M."/>
            <person name="Priest M."/>
            <person name="Roberts A."/>
            <person name="Saif S."/>
            <person name="Shea T."/>
            <person name="Sisk P."/>
            <person name="Sykes S."/>
            <person name="Wortman J."/>
            <person name="Nusbaum C."/>
            <person name="Birren B."/>
        </authorList>
    </citation>
    <scope>NUCLEOTIDE SEQUENCE [LARGE SCALE GENOMIC DNA]</scope>
    <source>
        <strain evidence="9 10">MaliPS096_E11</strain>
    </source>
</reference>
<feature type="compositionally biased region" description="Polar residues" evidence="1">
    <location>
        <begin position="102"/>
        <end position="112"/>
    </location>
</feature>
<feature type="domain" description="Duffy-binding-like" evidence="8">
    <location>
        <begin position="1148"/>
        <end position="1298"/>
    </location>
</feature>
<feature type="transmembrane region" description="Helical" evidence="2">
    <location>
        <begin position="1670"/>
        <end position="1691"/>
    </location>
</feature>
<keyword evidence="2" id="KW-1133">Transmembrane helix</keyword>
<reference evidence="9 10" key="1">
    <citation type="submission" date="2013-02" db="EMBL/GenBank/DDBJ databases">
        <title>The Genome Annotation of Plasmodium falciparum MaliPS096_E11.</title>
        <authorList>
            <consortium name="The Broad Institute Genome Sequencing Platform"/>
            <consortium name="The Broad Institute Genome Sequencing Center for Infectious Disease"/>
            <person name="Neafsey D."/>
            <person name="Hoffman S."/>
            <person name="Volkman S."/>
            <person name="Rosenthal P."/>
            <person name="Walker B."/>
            <person name="Young S.K."/>
            <person name="Zeng Q."/>
            <person name="Gargeya S."/>
            <person name="Fitzgerald M."/>
            <person name="Haas B."/>
            <person name="Abouelleil A."/>
            <person name="Allen A.W."/>
            <person name="Alvarado L."/>
            <person name="Arachchi H.M."/>
            <person name="Berlin A.M."/>
            <person name="Chapman S.B."/>
            <person name="Gainer-Dewar J."/>
            <person name="Goldberg J."/>
            <person name="Griggs A."/>
            <person name="Gujja S."/>
            <person name="Hansen M."/>
            <person name="Howarth C."/>
            <person name="Imamovic A."/>
            <person name="Ireland A."/>
            <person name="Larimer J."/>
            <person name="McCowan C."/>
            <person name="Murphy C."/>
            <person name="Pearson M."/>
            <person name="Poon T.W."/>
            <person name="Priest M."/>
            <person name="Roberts A."/>
            <person name="Saif S."/>
            <person name="Shea T."/>
            <person name="Sisk P."/>
            <person name="Sykes S."/>
            <person name="Wortman J."/>
            <person name="Nusbaum C."/>
            <person name="Birren B."/>
        </authorList>
    </citation>
    <scope>NUCLEOTIDE SEQUENCE [LARGE SCALE GENOMIC DNA]</scope>
    <source>
        <strain evidence="9 10">MaliPS096_E11</strain>
    </source>
</reference>
<dbReference type="GO" id="GO:0046789">
    <property type="term" value="F:host cell surface receptor binding"/>
    <property type="evidence" value="ECO:0007669"/>
    <property type="project" value="InterPro"/>
</dbReference>
<evidence type="ECO:0000259" key="5">
    <source>
        <dbReference type="Pfam" id="PF15447"/>
    </source>
</evidence>
<evidence type="ECO:0008006" key="11">
    <source>
        <dbReference type="Google" id="ProtNLM"/>
    </source>
</evidence>
<proteinExistence type="predicted"/>
<feature type="domain" description="Duffy-antigen binding" evidence="4">
    <location>
        <begin position="859"/>
        <end position="1076"/>
    </location>
</feature>
<feature type="region of interest" description="Disordered" evidence="1">
    <location>
        <begin position="93"/>
        <end position="112"/>
    </location>
</feature>
<dbReference type="Pfam" id="PF21807">
    <property type="entry name" value="PfEMP1_CIDRalpha1_dom"/>
    <property type="match status" value="1"/>
</dbReference>
<dbReference type="Pfam" id="PF22672">
    <property type="entry name" value="DBL_C"/>
    <property type="match status" value="2"/>
</dbReference>
<dbReference type="Proteomes" id="UP000030699">
    <property type="component" value="Unassembled WGS sequence"/>
</dbReference>
<organism evidence="9 10">
    <name type="scientific">Plasmodium falciparum MaliPS096_E11</name>
    <dbReference type="NCBI Taxonomy" id="1036727"/>
    <lineage>
        <taxon>Eukaryota</taxon>
        <taxon>Sar</taxon>
        <taxon>Alveolata</taxon>
        <taxon>Apicomplexa</taxon>
        <taxon>Aconoidasida</taxon>
        <taxon>Haemosporida</taxon>
        <taxon>Plasmodiidae</taxon>
        <taxon>Plasmodium</taxon>
        <taxon>Plasmodium (Laverania)</taxon>
    </lineage>
</organism>
<dbReference type="EMBL" id="KI925820">
    <property type="protein sequence ID" value="ETW46014.1"/>
    <property type="molecule type" value="Genomic_DNA"/>
</dbReference>
<feature type="domain" description="Duffy-binding-like" evidence="8">
    <location>
        <begin position="299"/>
        <end position="465"/>
    </location>
</feature>
<dbReference type="Gene3D" id="1.20.58.1930">
    <property type="match status" value="1"/>
</dbReference>
<feature type="region of interest" description="Disordered" evidence="1">
    <location>
        <begin position="1"/>
        <end position="20"/>
    </location>
</feature>
<feature type="compositionally biased region" description="Pro residues" evidence="1">
    <location>
        <begin position="725"/>
        <end position="734"/>
    </location>
</feature>
<feature type="compositionally biased region" description="Basic and acidic residues" evidence="1">
    <location>
        <begin position="749"/>
        <end position="759"/>
    </location>
</feature>
<feature type="domain" description="Plasmodium falciparum erythrocyte membrane protein-1 N-terminal segment" evidence="5">
    <location>
        <begin position="18"/>
        <end position="53"/>
    </location>
</feature>
<dbReference type="FunFam" id="1.20.58.830:FF:000002">
    <property type="entry name" value="Erythrocyte membrane protein 1, PfEMP1"/>
    <property type="match status" value="1"/>
</dbReference>
<dbReference type="Pfam" id="PF15447">
    <property type="entry name" value="NTS"/>
    <property type="match status" value="1"/>
</dbReference>
<evidence type="ECO:0000259" key="3">
    <source>
        <dbReference type="Pfam" id="PF03011"/>
    </source>
</evidence>
<dbReference type="InterPro" id="IPR049158">
    <property type="entry name" value="PfEMP1_CIDRalpha1_dom"/>
</dbReference>
<evidence type="ECO:0000259" key="7">
    <source>
        <dbReference type="Pfam" id="PF21807"/>
    </source>
</evidence>
<feature type="region of interest" description="Disordered" evidence="1">
    <location>
        <begin position="927"/>
        <end position="979"/>
    </location>
</feature>
<dbReference type="InterPro" id="IPR041480">
    <property type="entry name" value="CIDR1_gamma"/>
</dbReference>
<feature type="domain" description="Duffy-antigen binding" evidence="4">
    <location>
        <begin position="116"/>
        <end position="295"/>
    </location>
</feature>
<evidence type="ECO:0000313" key="10">
    <source>
        <dbReference type="Proteomes" id="UP000030699"/>
    </source>
</evidence>
<keyword evidence="2" id="KW-0812">Transmembrane</keyword>
<dbReference type="FunFam" id="1.20.58.1930:FF:000001">
    <property type="entry name" value="Erythrocyte membrane protein 1, PfEMP1"/>
    <property type="match status" value="1"/>
</dbReference>
<dbReference type="FunFam" id="1.20.58.830:FF:000003">
    <property type="entry name" value="Erythrocyte membrane protein 1, PfEMP1"/>
    <property type="match status" value="1"/>
</dbReference>
<feature type="non-terminal residue" evidence="9">
    <location>
        <position position="1692"/>
    </location>
</feature>
<feature type="compositionally biased region" description="Basic and acidic residues" evidence="1">
    <location>
        <begin position="927"/>
        <end position="937"/>
    </location>
</feature>
<feature type="domain" description="PfEMP1 CIDRalpha1" evidence="7">
    <location>
        <begin position="506"/>
        <end position="550"/>
    </location>
</feature>
<evidence type="ECO:0000259" key="6">
    <source>
        <dbReference type="Pfam" id="PF18562"/>
    </source>
</evidence>
<evidence type="ECO:0000259" key="8">
    <source>
        <dbReference type="Pfam" id="PF22672"/>
    </source>
</evidence>
<dbReference type="Gene3D" id="1.20.1310.20">
    <property type="entry name" value="Duffy-antigen binding domain"/>
    <property type="match status" value="2"/>
</dbReference>
<dbReference type="Pfam" id="PF18562">
    <property type="entry name" value="CIDR1_gamma"/>
    <property type="match status" value="1"/>
</dbReference>
<dbReference type="SUPFAM" id="SSF140924">
    <property type="entry name" value="Duffy binding domain-like"/>
    <property type="match status" value="4"/>
</dbReference>
<feature type="domain" description="Cysteine-rich interdomain region 1 gamma" evidence="6">
    <location>
        <begin position="1345"/>
        <end position="1398"/>
    </location>
</feature>
<feature type="domain" description="Duffy-binding-like" evidence="3">
    <location>
        <begin position="1414"/>
        <end position="1562"/>
    </location>
</feature>
<gene>
    <name evidence="9" type="ORF">PFMALIP_05921</name>
</gene>
<dbReference type="InterPro" id="IPR008602">
    <property type="entry name" value="Duffy-antigen-binding"/>
</dbReference>
<protein>
    <recommendedName>
        <fullName evidence="11">Duffy-binding-like domain-containing protein</fullName>
    </recommendedName>
</protein>
<dbReference type="GO" id="GO:0016020">
    <property type="term" value="C:membrane"/>
    <property type="evidence" value="ECO:0007669"/>
    <property type="project" value="InterPro"/>
</dbReference>
<feature type="region of interest" description="Disordered" evidence="1">
    <location>
        <begin position="1588"/>
        <end position="1669"/>
    </location>
</feature>
<dbReference type="Pfam" id="PF03011">
    <property type="entry name" value="PFEMP"/>
    <property type="match status" value="2"/>
</dbReference>
<dbReference type="InterPro" id="IPR042202">
    <property type="entry name" value="Duffy-ag-bd_sf"/>
</dbReference>
<sequence length="1692" mass="191644">MAPQGRQVGAGGSSGEEDAKNMFDRIGGTIQQQVHKKALDYQKCLLGFLASATYSRKPRDKETPSDPCELDYNFHTNVTSNVVDPCQRRSKDRFSDVLGGQSKPNNIRDSTSDNVGACAPYRRLHVCDRNLEQIDPQKITTTHNLLVDVCLAAKFEGQSLSGNHPKYQEIYSDSQLCTVLARSFADIGDIIRGKDLYRRDSRTDKLEKNLKEIFQKIQKNNESKLGALSLNQVREYWWALNRKEVWKAITCDALQNANYFRNACSEGTTSTQGKCQCVNRGDVPTYFDYVPQYLRWFEEWAEDFCRKRKHKLENAIKNCRGEDGSGKERYCDLNGYDCKKTARGAEVFVKGVECHKCSVACKPFTNWIDNQKQEFEKQKNKYAGEIKKADVTNGTSIKIGNTTINNLYVKEFYEQLQSGYQDVEDFLKKLNNEAICKKPTEVKTETASNVDFTKKGYAKTFSHTEYCQACPWCGLNDKKDGTWERVDDMNKCANVVTKEYKKENITDIPVLTPEKGKTGILQKYKKFCDNANDNNSDQIKNWQCHYDDKSNIDPSDDTDNCILGEWEKFQKGQEFKSYYSFFYGSIIDMLNESIEWKDKLNNCINNNKNTCRNGCHDKCKCYKRWIEEKKKELDGIKDHFRKQKDIPDPADREITLTGILNVTFLQDIEEAYPYEQQLQKIKKLLENKMQEGFNFKRSQTSIDKFLQEELDEANKCLQTHTDNECPPPPPPPKDASPARSGTAPSPRPADPKDTDHDSSDDAEVEEEEEDEDEDEVEEDKDEPAAKDTEGTGESSTTEEAEETKVETVKPACQIVDDLFNDTNKFKDVACNQKYGKTAPTSWKCISGDKAATSGDKGSICVPPRRRRLYVGGFDKFISGESPQGLSTQASTASESPKGDSLLTAFVESAAIETFFLWDRYKKIKEKEKKEKEKKENGGLDFLPTVSHVSAPVPPGGLPQDGQPPQHPGSGSDDPQSKLLNGVIPPDFLRQMFYTLGDYRDILVGNTDVVIKGSSGDKEIAQREKTIKDAIQKFFENGDKKPDGGTTPQTLWSKYAEPIWNGMICALTYKENGSDKPQVDEKVKKAFFENGKNTLKSNYQYSSVTLKDENSGTGALPTDSSPSGVDSTLNTPKLSDFVLRPPYFRWLQEWGQNFCKERKKRLKDIIYECRNSDKPGRQYCSGDGHDCTENGNLNHNNIFDDLNCLGCHEQCRKYRKWIDIKFEEYHNQQSIYQKEHEKLPNNSNGGDNNCCKEIQNLPSAEDFLKSLKHCKDGQTGGEKKSNDQDNKINFNDPKTTFGPLDYCKTCPPNEVNCNRRGTNPCTPDNGKVKSWQSVFNGNGENNGTCTDITVEMINRRGPYMEKKSNDLFNASRLFKGIRKQQWECRFNKAENKDVCYLKNFNPEIDLNDYTTFKVLLIYWLEDFLYGYYLLKKKKVFEQCKENAGETCNENSKNDCACVQKWVEKKESEWKEIKKYFNNRKHQNGDGNDMKSSVKQLLEQFQSGTEFQNAIKPCRNLTAFEKSCGLNGDASSEKSKDGKERDLVLCLIEKLGEKAKKCAKEHRDTTGKGCNDTLPQTLDLDDQIDEDTENKVAHPKICGEMTTTEEQTNTEETCTPTVDPSGPKVHEEDGAPAQEPAPPQPPAPAPAPAVPPAAPPPPPLHPQADEPFDPTILQTTIPFGVALALGSIAFLFLK</sequence>
<dbReference type="Pfam" id="PF05424">
    <property type="entry name" value="Duffy_binding"/>
    <property type="match status" value="2"/>
</dbReference>
<dbReference type="InterPro" id="IPR029210">
    <property type="entry name" value="PfEMP1_NTS"/>
</dbReference>
<feature type="domain" description="Duffy-binding-like" evidence="3">
    <location>
        <begin position="581"/>
        <end position="723"/>
    </location>
</feature>
<keyword evidence="2" id="KW-0472">Membrane</keyword>
<evidence type="ECO:0000256" key="2">
    <source>
        <dbReference type="SAM" id="Phobius"/>
    </source>
</evidence>
<dbReference type="InterPro" id="IPR054595">
    <property type="entry name" value="DBL_C"/>
</dbReference>
<accession>A0A024WFW7</accession>
<feature type="compositionally biased region" description="Acidic residues" evidence="1">
    <location>
        <begin position="760"/>
        <end position="781"/>
    </location>
</feature>
<feature type="region of interest" description="Disordered" evidence="1">
    <location>
        <begin position="718"/>
        <end position="808"/>
    </location>
</feature>
<evidence type="ECO:0000256" key="1">
    <source>
        <dbReference type="SAM" id="MobiDB-lite"/>
    </source>
</evidence>
<dbReference type="InterPro" id="IPR004258">
    <property type="entry name" value="DBL"/>
</dbReference>
<feature type="compositionally biased region" description="Low complexity" evidence="1">
    <location>
        <begin position="957"/>
        <end position="970"/>
    </location>
</feature>
<evidence type="ECO:0000259" key="4">
    <source>
        <dbReference type="Pfam" id="PF05424"/>
    </source>
</evidence>
<dbReference type="Gene3D" id="1.20.58.830">
    <property type="match status" value="3"/>
</dbReference>
<feature type="compositionally biased region" description="Low complexity" evidence="1">
    <location>
        <begin position="1598"/>
        <end position="1615"/>
    </location>
</feature>
<evidence type="ECO:0000313" key="9">
    <source>
        <dbReference type="EMBL" id="ETW46014.1"/>
    </source>
</evidence>